<organism evidence="2 3">
    <name type="scientific">Spodoptera exigua</name>
    <name type="common">Beet armyworm</name>
    <name type="synonym">Noctua fulgens</name>
    <dbReference type="NCBI Taxonomy" id="7107"/>
    <lineage>
        <taxon>Eukaryota</taxon>
        <taxon>Metazoa</taxon>
        <taxon>Ecdysozoa</taxon>
        <taxon>Arthropoda</taxon>
        <taxon>Hexapoda</taxon>
        <taxon>Insecta</taxon>
        <taxon>Pterygota</taxon>
        <taxon>Neoptera</taxon>
        <taxon>Endopterygota</taxon>
        <taxon>Lepidoptera</taxon>
        <taxon>Glossata</taxon>
        <taxon>Ditrysia</taxon>
        <taxon>Noctuoidea</taxon>
        <taxon>Noctuidae</taxon>
        <taxon>Amphipyrinae</taxon>
        <taxon>Spodoptera</taxon>
    </lineage>
</organism>
<evidence type="ECO:0000313" key="2">
    <source>
        <dbReference type="EMBL" id="KAH9638145.1"/>
    </source>
</evidence>
<dbReference type="Proteomes" id="UP000814243">
    <property type="component" value="Unassembled WGS sequence"/>
</dbReference>
<feature type="region of interest" description="Disordered" evidence="1">
    <location>
        <begin position="57"/>
        <end position="79"/>
    </location>
</feature>
<evidence type="ECO:0000256" key="1">
    <source>
        <dbReference type="SAM" id="MobiDB-lite"/>
    </source>
</evidence>
<proteinExistence type="predicted"/>
<evidence type="ECO:0000313" key="3">
    <source>
        <dbReference type="Proteomes" id="UP000814243"/>
    </source>
</evidence>
<dbReference type="AlphaFoldDB" id="A0A922MKM6"/>
<name>A0A922MKM6_SPOEX</name>
<gene>
    <name evidence="2" type="ORF">HF086_014324</name>
</gene>
<protein>
    <submittedName>
        <fullName evidence="2">Uncharacterized protein</fullName>
    </submittedName>
</protein>
<accession>A0A922MKM6</accession>
<sequence length="79" mass="8861">MKTWERSATLPHRLPAAACNGACGQSPTLKMMNMYVISASERRQRWWLRVGGRVGRVQTGDDAGDEATTQPDEEGNIRW</sequence>
<reference evidence="2" key="1">
    <citation type="journal article" date="2021" name="G3 (Bethesda)">
        <title>Genome and transcriptome analysis of the beet armyworm Spodoptera exigua reveals targets for pest control. .</title>
        <authorList>
            <person name="Simon S."/>
            <person name="Breeschoten T."/>
            <person name="Jansen H.J."/>
            <person name="Dirks R.P."/>
            <person name="Schranz M.E."/>
            <person name="Ros V.I.D."/>
        </authorList>
    </citation>
    <scope>NUCLEOTIDE SEQUENCE</scope>
    <source>
        <strain evidence="2">TB_SE_WUR_2020</strain>
    </source>
</reference>
<dbReference type="EMBL" id="JACEFF010000417">
    <property type="protein sequence ID" value="KAH9638145.1"/>
    <property type="molecule type" value="Genomic_DNA"/>
</dbReference>
<comment type="caution">
    <text evidence="2">The sequence shown here is derived from an EMBL/GenBank/DDBJ whole genome shotgun (WGS) entry which is preliminary data.</text>
</comment>